<dbReference type="InterPro" id="IPR033290">
    <property type="entry name" value="CCDC39"/>
</dbReference>
<evidence type="ECO:0000313" key="4">
    <source>
        <dbReference type="EMBL" id="KAG5184850.1"/>
    </source>
</evidence>
<comment type="caution">
    <text evidence="4">The sequence shown here is derived from an EMBL/GenBank/DDBJ whole genome shotgun (WGS) entry which is preliminary data.</text>
</comment>
<evidence type="ECO:0000313" key="5">
    <source>
        <dbReference type="Proteomes" id="UP000664859"/>
    </source>
</evidence>
<keyword evidence="5" id="KW-1185">Reference proteome</keyword>
<feature type="region of interest" description="Disordered" evidence="3">
    <location>
        <begin position="348"/>
        <end position="370"/>
    </location>
</feature>
<evidence type="ECO:0000256" key="1">
    <source>
        <dbReference type="ARBA" id="ARBA00023054"/>
    </source>
</evidence>
<dbReference type="EMBL" id="JAFCMP010000147">
    <property type="protein sequence ID" value="KAG5184850.1"/>
    <property type="molecule type" value="Genomic_DNA"/>
</dbReference>
<dbReference type="Proteomes" id="UP000664859">
    <property type="component" value="Unassembled WGS sequence"/>
</dbReference>
<protein>
    <submittedName>
        <fullName evidence="4">Flagellar associated protein</fullName>
    </submittedName>
</protein>
<gene>
    <name evidence="4" type="ORF">JKP88DRAFT_260583</name>
</gene>
<dbReference type="GO" id="GO:0005930">
    <property type="term" value="C:axoneme"/>
    <property type="evidence" value="ECO:0007669"/>
    <property type="project" value="InterPro"/>
</dbReference>
<keyword evidence="4" id="KW-0969">Cilium</keyword>
<dbReference type="GO" id="GO:0036159">
    <property type="term" value="P:inner dynein arm assembly"/>
    <property type="evidence" value="ECO:0007669"/>
    <property type="project" value="InterPro"/>
</dbReference>
<evidence type="ECO:0000256" key="2">
    <source>
        <dbReference type="SAM" id="Coils"/>
    </source>
</evidence>
<dbReference type="OrthoDB" id="10259720at2759"/>
<keyword evidence="1 2" id="KW-0175">Coiled coil</keyword>
<dbReference type="GO" id="GO:0060285">
    <property type="term" value="P:cilium-dependent cell motility"/>
    <property type="evidence" value="ECO:0007669"/>
    <property type="project" value="TreeGrafter"/>
</dbReference>
<feature type="coiled-coil region" evidence="2">
    <location>
        <begin position="612"/>
        <end position="653"/>
    </location>
</feature>
<keyword evidence="4" id="KW-0282">Flagellum</keyword>
<accession>A0A835Z4G4</accession>
<dbReference type="AlphaFoldDB" id="A0A835Z4G4"/>
<organism evidence="4 5">
    <name type="scientific">Tribonema minus</name>
    <dbReference type="NCBI Taxonomy" id="303371"/>
    <lineage>
        <taxon>Eukaryota</taxon>
        <taxon>Sar</taxon>
        <taxon>Stramenopiles</taxon>
        <taxon>Ochrophyta</taxon>
        <taxon>PX clade</taxon>
        <taxon>Xanthophyceae</taxon>
        <taxon>Tribonematales</taxon>
        <taxon>Tribonemataceae</taxon>
        <taxon>Tribonema</taxon>
    </lineage>
</organism>
<name>A0A835Z4G4_9STRA</name>
<dbReference type="Pfam" id="PF24161">
    <property type="entry name" value="CCDC39"/>
    <property type="match status" value="2"/>
</dbReference>
<feature type="coiled-coil region" evidence="2">
    <location>
        <begin position="245"/>
        <end position="287"/>
    </location>
</feature>
<proteinExistence type="predicted"/>
<dbReference type="PANTHER" id="PTHR18962">
    <property type="entry name" value="COILED-COIL DOMAIN-CONTAINING PROTEIN 39"/>
    <property type="match status" value="1"/>
</dbReference>
<dbReference type="Gene3D" id="1.10.287.1490">
    <property type="match status" value="1"/>
</dbReference>
<keyword evidence="4" id="KW-0966">Cell projection</keyword>
<evidence type="ECO:0000256" key="3">
    <source>
        <dbReference type="SAM" id="MobiDB-lite"/>
    </source>
</evidence>
<dbReference type="PANTHER" id="PTHR18962:SF0">
    <property type="entry name" value="COILED-COIL DOMAIN-CONTAINING PROTEIN 39"/>
    <property type="match status" value="1"/>
</dbReference>
<reference evidence="4" key="1">
    <citation type="submission" date="2021-02" db="EMBL/GenBank/DDBJ databases">
        <title>First Annotated Genome of the Yellow-green Alga Tribonema minus.</title>
        <authorList>
            <person name="Mahan K.M."/>
        </authorList>
    </citation>
    <scope>NUCLEOTIDE SEQUENCE</scope>
    <source>
        <strain evidence="4">UTEX B ZZ1240</strain>
    </source>
</reference>
<feature type="coiled-coil region" evidence="2">
    <location>
        <begin position="692"/>
        <end position="722"/>
    </location>
</feature>
<dbReference type="GO" id="GO:0003341">
    <property type="term" value="P:cilium movement"/>
    <property type="evidence" value="ECO:0007669"/>
    <property type="project" value="InterPro"/>
</dbReference>
<sequence>MAGVDDLPIFASEQSKLLNGEIRAREARLGTLSGKVQEHVDRVKIMEEHLKNVAQEVGNTNFLMEAKRKEITTEAHLKALADREAGRYGQELKRMDTEAASLRDKLNNVQNSMFMANEAMDQFKLQMNWNQGELEQWALAARQKDEDNLALERYRREDEARARELSLQIEKLSHSAVEKRAVLASMSAAAAAAQVELDRTAIAFKQLHKERQTLVRQWQDAVAAMRRRDEEIGGVGKKFAGAQARRAAREELVRQSAQRLKLQQEDNAEVTAQIELLERQVARRKQDQADATARLAEFEDELDVVRSALSAGAVALARKRAENGALSAQLEARKEALEGARRRYDAAKRKAEAEAGRTEGTDAAAKRAEDELKDGQGELRRVTRGLATLKDTMFKESQKLYLRRQEEADMITRVAGGRATLKNLGGKVHALDAEQLRQQELIYTAEFQIQQMERKVARGLGERSDEEKAGLQARIAELETVAAAERDARKMLGSAVQLDLMKLEARRLRDALCGRADAVFALEARRARLGVSVEERRAEVAAHRDVRRAALRAAEEERHRVQLELGARRAAVEKLRAKYETLTKAFAPPEGMEREGGGARGGRGPAAAAYYIIAAAQRREELQREGDELDQEIQKREREMRALENTLQHLNARNVDFRMSFARADPDGGQADLLRQLEQQGKLAQDALFRKKKEVQRLQTDLEEDAARLETLGAQSERLRDQNASLSGATAQVAADLAACDAAARKAADRLARLREAHRSAAAAAGGGGGGGGGGETLAEKSLRAEALRDGAAGVLFTLGQLAREFPEMQDALFAEVQRRGLTLRECTACNIWRGGANAFVVLVLQVNVAFVRALRCAF</sequence>